<keyword evidence="8 12" id="KW-0333">Golgi apparatus</keyword>
<feature type="transmembrane region" description="Helical" evidence="12">
    <location>
        <begin position="67"/>
        <end position="87"/>
    </location>
</feature>
<dbReference type="AlphaFoldDB" id="A0A8C5CFI8"/>
<evidence type="ECO:0000256" key="1">
    <source>
        <dbReference type="ARBA" id="ARBA00004323"/>
    </source>
</evidence>
<name>A0A8C5CFI8_GADMO</name>
<keyword evidence="10" id="KW-0325">Glycoprotein</keyword>
<keyword evidence="5 12" id="KW-0812">Transmembrane</keyword>
<evidence type="ECO:0000256" key="4">
    <source>
        <dbReference type="ARBA" id="ARBA00022679"/>
    </source>
</evidence>
<keyword evidence="7 12" id="KW-1133">Transmembrane helix</keyword>
<comment type="pathway">
    <text evidence="11">Protein modification.</text>
</comment>
<dbReference type="GeneTree" id="ENSGT00940000159134"/>
<dbReference type="OMA" id="VSYLQGH"/>
<evidence type="ECO:0000256" key="2">
    <source>
        <dbReference type="ARBA" id="ARBA00008661"/>
    </source>
</evidence>
<accession>A0A8C5CFI8</accession>
<evidence type="ECO:0000256" key="12">
    <source>
        <dbReference type="RuleBase" id="RU363063"/>
    </source>
</evidence>
<evidence type="ECO:0000256" key="5">
    <source>
        <dbReference type="ARBA" id="ARBA00022692"/>
    </source>
</evidence>
<dbReference type="InterPro" id="IPR002659">
    <property type="entry name" value="Glyco_trans_31"/>
</dbReference>
<dbReference type="Pfam" id="PF01762">
    <property type="entry name" value="Galactosyl_T"/>
    <property type="match status" value="1"/>
</dbReference>
<dbReference type="GO" id="GO:0000139">
    <property type="term" value="C:Golgi membrane"/>
    <property type="evidence" value="ECO:0007669"/>
    <property type="project" value="UniProtKB-SubCell"/>
</dbReference>
<dbReference type="FunFam" id="3.90.550.50:FF:000009">
    <property type="entry name" value="Hexosyltransferase"/>
    <property type="match status" value="1"/>
</dbReference>
<keyword evidence="9 12" id="KW-0472">Membrane</keyword>
<dbReference type="OrthoDB" id="2139606at2759"/>
<comment type="similarity">
    <text evidence="2 12">Belongs to the glycosyltransferase 31 family.</text>
</comment>
<dbReference type="PANTHER" id="PTHR11214:SF23">
    <property type="entry name" value="N-ACETYLLACTOSAMINIDE BETA-1,3-N-ACETYLGLUCOSAMINYLTRANSFERASE 3"/>
    <property type="match status" value="1"/>
</dbReference>
<dbReference type="GeneID" id="115556108"/>
<evidence type="ECO:0000256" key="11">
    <source>
        <dbReference type="ARBA" id="ARBA00043952"/>
    </source>
</evidence>
<dbReference type="RefSeq" id="XP_030229102.1">
    <property type="nucleotide sequence ID" value="XM_030373242.1"/>
</dbReference>
<dbReference type="Proteomes" id="UP000694546">
    <property type="component" value="Chromosome 12"/>
</dbReference>
<keyword evidence="3 12" id="KW-0328">Glycosyltransferase</keyword>
<reference evidence="13" key="2">
    <citation type="submission" date="2025-09" db="UniProtKB">
        <authorList>
            <consortium name="Ensembl"/>
        </authorList>
    </citation>
    <scope>IDENTIFICATION</scope>
</reference>
<dbReference type="PANTHER" id="PTHR11214">
    <property type="entry name" value="BETA-1,3-N-ACETYLGLUCOSAMINYLTRANSFERASE"/>
    <property type="match status" value="1"/>
</dbReference>
<evidence type="ECO:0000256" key="3">
    <source>
        <dbReference type="ARBA" id="ARBA00022676"/>
    </source>
</evidence>
<proteinExistence type="inferred from homology"/>
<comment type="subcellular location">
    <subcellularLocation>
        <location evidence="1 12">Golgi apparatus membrane</location>
        <topology evidence="1 12">Single-pass type II membrane protein</topology>
    </subcellularLocation>
</comment>
<keyword evidence="6 12" id="KW-0735">Signal-anchor</keyword>
<evidence type="ECO:0000256" key="6">
    <source>
        <dbReference type="ARBA" id="ARBA00022968"/>
    </source>
</evidence>
<evidence type="ECO:0000256" key="9">
    <source>
        <dbReference type="ARBA" id="ARBA00023136"/>
    </source>
</evidence>
<sequence>MGCRNLTLRTPRQATLMQGAAWCMISRVGGGARTARIATFKVIFRVGYTRLVDGCINQTISKMKRRAGLTIEAFVLMGVLCIVFLLWNNQATRPNLDTTRPERSANHDQLLPKATAEYTRPPARRVWDVCHQNLSASNVQGFSTLPGHLKDFLYYQHCKSFPLLLDLPDKCGGPNGSSNVFLLLVIKSSPMNYERRQVLRETWAEERPHAGLWIRRLFISGTTGAGFEKRRLNKLLQLEHGKHGDVLQWDFNDSFFNLTLKQVLFLGWMEERCPRAHFLLNGDDDIFAHTDNMVEFLREHDGGRHLFVGTVIQNVGPIRHPNSKYYVPVQVQTSESYPAYCGGGGYLLSGHTAMVIYNASKAIGLHPIDDVYMGMCLASVGLKPASHGAIRTAGLHVPSQKMDSRDPCYYQDVLLVHRFLPHQIYIMWNQLRDPALICWQK</sequence>
<evidence type="ECO:0000256" key="8">
    <source>
        <dbReference type="ARBA" id="ARBA00023034"/>
    </source>
</evidence>
<dbReference type="GO" id="GO:0008499">
    <property type="term" value="F:N-acetyl-beta-D-glucosaminide beta-(1,3)-galactosyltransferase activity"/>
    <property type="evidence" value="ECO:0007669"/>
    <property type="project" value="UniProtKB-ARBA"/>
</dbReference>
<keyword evidence="4" id="KW-0808">Transferase</keyword>
<dbReference type="EC" id="2.4.1.-" evidence="12"/>
<evidence type="ECO:0000256" key="10">
    <source>
        <dbReference type="ARBA" id="ARBA00023180"/>
    </source>
</evidence>
<keyword evidence="14" id="KW-1185">Reference proteome</keyword>
<gene>
    <name evidence="13" type="primary">B3GNT3</name>
</gene>
<reference evidence="13" key="1">
    <citation type="submission" date="2025-08" db="UniProtKB">
        <authorList>
            <consortium name="Ensembl"/>
        </authorList>
    </citation>
    <scope>IDENTIFICATION</scope>
</reference>
<organism evidence="13 14">
    <name type="scientific">Gadus morhua</name>
    <name type="common">Atlantic cod</name>
    <dbReference type="NCBI Taxonomy" id="8049"/>
    <lineage>
        <taxon>Eukaryota</taxon>
        <taxon>Metazoa</taxon>
        <taxon>Chordata</taxon>
        <taxon>Craniata</taxon>
        <taxon>Vertebrata</taxon>
        <taxon>Euteleostomi</taxon>
        <taxon>Actinopterygii</taxon>
        <taxon>Neopterygii</taxon>
        <taxon>Teleostei</taxon>
        <taxon>Neoteleostei</taxon>
        <taxon>Acanthomorphata</taxon>
        <taxon>Zeiogadaria</taxon>
        <taxon>Gadariae</taxon>
        <taxon>Gadiformes</taxon>
        <taxon>Gadoidei</taxon>
        <taxon>Gadidae</taxon>
        <taxon>Gadus</taxon>
    </lineage>
</organism>
<protein>
    <recommendedName>
        <fullName evidence="12">Hexosyltransferase</fullName>
        <ecNumber evidence="12">2.4.1.-</ecNumber>
    </recommendedName>
</protein>
<evidence type="ECO:0000313" key="14">
    <source>
        <dbReference type="Proteomes" id="UP000694546"/>
    </source>
</evidence>
<evidence type="ECO:0000313" key="13">
    <source>
        <dbReference type="Ensembl" id="ENSGMOP00000057660.1"/>
    </source>
</evidence>
<dbReference type="GO" id="GO:0030311">
    <property type="term" value="P:poly-N-acetyllactosamine biosynthetic process"/>
    <property type="evidence" value="ECO:0007669"/>
    <property type="project" value="TreeGrafter"/>
</dbReference>
<evidence type="ECO:0000256" key="7">
    <source>
        <dbReference type="ARBA" id="ARBA00022989"/>
    </source>
</evidence>
<dbReference type="Ensembl" id="ENSGMOT00000011618.2">
    <property type="protein sequence ID" value="ENSGMOP00000057660.1"/>
    <property type="gene ID" value="ENSGMOG00000010568.2"/>
</dbReference>
<dbReference type="Gene3D" id="3.90.550.50">
    <property type="match status" value="1"/>
</dbReference>
<dbReference type="GO" id="GO:0016266">
    <property type="term" value="P:protein O-linked glycosylation via N-acetyl-galactosamine"/>
    <property type="evidence" value="ECO:0007669"/>
    <property type="project" value="UniProtKB-ARBA"/>
</dbReference>